<reference evidence="7 8" key="1">
    <citation type="submission" date="2023-01" db="EMBL/GenBank/DDBJ databases">
        <title>Sporosarcina sp. nov., isolated from Korean tranditional fermented seafood 'Jeotgal'.</title>
        <authorList>
            <person name="Yang A.-I."/>
        </authorList>
    </citation>
    <scope>NUCLEOTIDE SEQUENCE [LARGE SCALE GENOMIC DNA]</scope>
    <source>
        <strain evidence="7 8">B2O-1</strain>
    </source>
</reference>
<feature type="transmembrane region" description="Helical" evidence="5">
    <location>
        <begin position="192"/>
        <end position="209"/>
    </location>
</feature>
<evidence type="ECO:0000256" key="5">
    <source>
        <dbReference type="HAMAP-Rule" id="MF_00902"/>
    </source>
</evidence>
<keyword evidence="5" id="KW-0811">Translocation</keyword>
<keyword evidence="5" id="KW-0813">Transport</keyword>
<evidence type="ECO:0000256" key="3">
    <source>
        <dbReference type="ARBA" id="ARBA00022989"/>
    </source>
</evidence>
<dbReference type="Pfam" id="PF00902">
    <property type="entry name" value="TatC"/>
    <property type="match status" value="1"/>
</dbReference>
<feature type="transmembrane region" description="Helical" evidence="5">
    <location>
        <begin position="64"/>
        <end position="85"/>
    </location>
</feature>
<gene>
    <name evidence="5 7" type="primary">tatC</name>
    <name evidence="7" type="ORF">PGH26_13735</name>
</gene>
<feature type="coiled-coil region" evidence="6">
    <location>
        <begin position="239"/>
        <end position="274"/>
    </location>
</feature>
<evidence type="ECO:0000256" key="6">
    <source>
        <dbReference type="SAM" id="Coils"/>
    </source>
</evidence>
<dbReference type="PANTHER" id="PTHR30371:SF0">
    <property type="entry name" value="SEC-INDEPENDENT PROTEIN TRANSLOCASE PROTEIN TATC, CHLOROPLASTIC-RELATED"/>
    <property type="match status" value="1"/>
</dbReference>
<keyword evidence="6" id="KW-0175">Coiled coil</keyword>
<dbReference type="PRINTS" id="PR01840">
    <property type="entry name" value="TATCFAMILY"/>
</dbReference>
<comment type="subunit">
    <text evidence="5">Forms a complex with TatA.</text>
</comment>
<dbReference type="RefSeq" id="WP_323691613.1">
    <property type="nucleotide sequence ID" value="NZ_CP116341.1"/>
</dbReference>
<evidence type="ECO:0000313" key="8">
    <source>
        <dbReference type="Proteomes" id="UP001303532"/>
    </source>
</evidence>
<accession>A0ABZ0KUT2</accession>
<organism evidence="7 8">
    <name type="scientific">Sporosarcina jeotgali</name>
    <dbReference type="NCBI Taxonomy" id="3020056"/>
    <lineage>
        <taxon>Bacteria</taxon>
        <taxon>Bacillati</taxon>
        <taxon>Bacillota</taxon>
        <taxon>Bacilli</taxon>
        <taxon>Bacillales</taxon>
        <taxon>Caryophanaceae</taxon>
        <taxon>Sporosarcina</taxon>
    </lineage>
</organism>
<comment type="similarity">
    <text evidence="5">Belongs to the TatC family.</text>
</comment>
<dbReference type="NCBIfam" id="TIGR00945">
    <property type="entry name" value="tatC"/>
    <property type="match status" value="1"/>
</dbReference>
<comment type="subcellular location">
    <subcellularLocation>
        <location evidence="5">Cell membrane</location>
        <topology evidence="5">Multi-pass membrane protein</topology>
    </subcellularLocation>
    <subcellularLocation>
        <location evidence="1">Membrane</location>
        <topology evidence="1">Multi-pass membrane protein</topology>
    </subcellularLocation>
</comment>
<keyword evidence="2 5" id="KW-0812">Transmembrane</keyword>
<dbReference type="PANTHER" id="PTHR30371">
    <property type="entry name" value="SEC-INDEPENDENT PROTEIN TRANSLOCASE PROTEIN TATC"/>
    <property type="match status" value="1"/>
</dbReference>
<dbReference type="EMBL" id="CP116341">
    <property type="protein sequence ID" value="WOV83926.1"/>
    <property type="molecule type" value="Genomic_DNA"/>
</dbReference>
<keyword evidence="5" id="KW-0653">Protein transport</keyword>
<feature type="transmembrane region" description="Helical" evidence="5">
    <location>
        <begin position="106"/>
        <end position="130"/>
    </location>
</feature>
<evidence type="ECO:0000313" key="7">
    <source>
        <dbReference type="EMBL" id="WOV83926.1"/>
    </source>
</evidence>
<feature type="transmembrane region" description="Helical" evidence="5">
    <location>
        <begin position="150"/>
        <end position="180"/>
    </location>
</feature>
<keyword evidence="4 5" id="KW-0472">Membrane</keyword>
<feature type="transmembrane region" description="Helical" evidence="5">
    <location>
        <begin position="215"/>
        <end position="234"/>
    </location>
</feature>
<keyword evidence="5" id="KW-1003">Cell membrane</keyword>
<dbReference type="PROSITE" id="PS01218">
    <property type="entry name" value="TATC"/>
    <property type="match status" value="1"/>
</dbReference>
<keyword evidence="3 5" id="KW-1133">Transmembrane helix</keyword>
<name>A0ABZ0KUT2_9BACL</name>
<protein>
    <recommendedName>
        <fullName evidence="5">Sec-independent protein translocase protein TatC</fullName>
    </recommendedName>
</protein>
<sequence>MEERTLTIIEHIEEIRKRLITIVVFFAVSVIGGFLLAKPLIKFLQSNGPAADLPLNAFNVIDPIAIYLKVVVFIGIIIILPIIMYQFWAFVSPGLLDTERRVTLSYIPFAFVLFLSGIAFSYFVLLPYVIKFMETLSADLGITQTIGINQYFSFLFQILLPFGFVFQLPVVLLFLSRLGFLNPNVLSKFRKVAYFILFVIAAFITPPDLVSHLFVTVPLFLLYEVSIIIARVGYKKFLKAEEKRRVEEEEAERLRLFAEAKAEQQRQIDEVNARMNHQD</sequence>
<proteinExistence type="inferred from homology"/>
<evidence type="ECO:0000256" key="4">
    <source>
        <dbReference type="ARBA" id="ARBA00023136"/>
    </source>
</evidence>
<evidence type="ECO:0000256" key="2">
    <source>
        <dbReference type="ARBA" id="ARBA00022692"/>
    </source>
</evidence>
<dbReference type="Proteomes" id="UP001303532">
    <property type="component" value="Chromosome"/>
</dbReference>
<dbReference type="HAMAP" id="MF_00902">
    <property type="entry name" value="TatC"/>
    <property type="match status" value="1"/>
</dbReference>
<dbReference type="InterPro" id="IPR002033">
    <property type="entry name" value="TatC"/>
</dbReference>
<dbReference type="InterPro" id="IPR019820">
    <property type="entry name" value="Sec-indep_translocase_CS"/>
</dbReference>
<feature type="transmembrane region" description="Helical" evidence="5">
    <location>
        <begin position="20"/>
        <end position="44"/>
    </location>
</feature>
<evidence type="ECO:0000256" key="1">
    <source>
        <dbReference type="ARBA" id="ARBA00004141"/>
    </source>
</evidence>
<keyword evidence="8" id="KW-1185">Reference proteome</keyword>
<comment type="function">
    <text evidence="5">Part of the twin-arginine translocation (Tat) system that transports large folded proteins containing a characteristic twin-arginine motif in their signal peptide across membranes.</text>
</comment>